<organism evidence="2 3">
    <name type="scientific">Plesiocystis pacifica SIR-1</name>
    <dbReference type="NCBI Taxonomy" id="391625"/>
    <lineage>
        <taxon>Bacteria</taxon>
        <taxon>Pseudomonadati</taxon>
        <taxon>Myxococcota</taxon>
        <taxon>Polyangia</taxon>
        <taxon>Nannocystales</taxon>
        <taxon>Nannocystaceae</taxon>
        <taxon>Plesiocystis</taxon>
    </lineage>
</organism>
<comment type="caution">
    <text evidence="2">The sequence shown here is derived from an EMBL/GenBank/DDBJ whole genome shotgun (WGS) entry which is preliminary data.</text>
</comment>
<dbReference type="SUPFAM" id="SSF52833">
    <property type="entry name" value="Thioredoxin-like"/>
    <property type="match status" value="1"/>
</dbReference>
<dbReference type="RefSeq" id="WP_006975482.1">
    <property type="nucleotide sequence ID" value="NZ_ABCS01000094.1"/>
</dbReference>
<dbReference type="InterPro" id="IPR036249">
    <property type="entry name" value="Thioredoxin-like_sf"/>
</dbReference>
<dbReference type="CDD" id="cd00299">
    <property type="entry name" value="GST_C_family"/>
    <property type="match status" value="1"/>
</dbReference>
<dbReference type="Proteomes" id="UP000005801">
    <property type="component" value="Unassembled WGS sequence"/>
</dbReference>
<name>A6GFJ2_9BACT</name>
<dbReference type="Pfam" id="PF13410">
    <property type="entry name" value="GST_C_2"/>
    <property type="match status" value="1"/>
</dbReference>
<dbReference type="InterPro" id="IPR036282">
    <property type="entry name" value="Glutathione-S-Trfase_C_sf"/>
</dbReference>
<dbReference type="SUPFAM" id="SSF47616">
    <property type="entry name" value="GST C-terminal domain-like"/>
    <property type="match status" value="1"/>
</dbReference>
<dbReference type="PANTHER" id="PTHR12289">
    <property type="entry name" value="METAXIN RELATED"/>
    <property type="match status" value="1"/>
</dbReference>
<dbReference type="GO" id="GO:0005737">
    <property type="term" value="C:cytoplasm"/>
    <property type="evidence" value="ECO:0007669"/>
    <property type="project" value="TreeGrafter"/>
</dbReference>
<dbReference type="GO" id="GO:0016740">
    <property type="term" value="F:transferase activity"/>
    <property type="evidence" value="ECO:0007669"/>
    <property type="project" value="UniProtKB-KW"/>
</dbReference>
<evidence type="ECO:0000259" key="1">
    <source>
        <dbReference type="Pfam" id="PF13417"/>
    </source>
</evidence>
<dbReference type="Gene3D" id="1.20.1050.10">
    <property type="match status" value="1"/>
</dbReference>
<feature type="domain" description="GST N-terminal" evidence="1">
    <location>
        <begin position="8"/>
        <end position="79"/>
    </location>
</feature>
<evidence type="ECO:0000313" key="2">
    <source>
        <dbReference type="EMBL" id="EDM75364.1"/>
    </source>
</evidence>
<dbReference type="OrthoDB" id="7054557at2"/>
<dbReference type="CDD" id="cd00570">
    <property type="entry name" value="GST_N_family"/>
    <property type="match status" value="1"/>
</dbReference>
<dbReference type="eggNOG" id="COG0625">
    <property type="taxonomic scope" value="Bacteria"/>
</dbReference>
<proteinExistence type="predicted"/>
<accession>A6GFJ2</accession>
<keyword evidence="2" id="KW-0808">Transferase</keyword>
<dbReference type="AlphaFoldDB" id="A6GFJ2"/>
<sequence>MPRVHRHYGWQVSPYSAKTRSYLRYVGVPFEDVAPSVWTLYRKIQGAVGRLVMPTVELADGGWLQDSSAIIDYFEGLPGADPERSVTPAEPCLAVASSLLEVFADEWLPMADLHYRWNLPANADFALGEFARDGFPRLPESVGRRLAAPVARRMASYLPALGIEDATIPGLERTVEQTIAALEATLAARPFVLGGRPCLGDFALYGPLWAHLYRDPASRRLFDAAPAVVDWMQRLTEPGGVEAQGPFEDAVPPELDPLIQRIVDDQLAWNRTLIAKIDEYCAAHPAAKRVPRALGLAPFAIAERRGRRKLITFVQWKAQRTRDAYERAEGAADAWLSRFGDDPTTIIPAVANPFELVEFRAVLRDRR</sequence>
<dbReference type="PANTHER" id="PTHR12289:SF67">
    <property type="match status" value="1"/>
</dbReference>
<gene>
    <name evidence="2" type="ORF">PPSIR1_15335</name>
</gene>
<evidence type="ECO:0000313" key="3">
    <source>
        <dbReference type="Proteomes" id="UP000005801"/>
    </source>
</evidence>
<dbReference type="Gene3D" id="3.40.30.10">
    <property type="entry name" value="Glutaredoxin"/>
    <property type="match status" value="1"/>
</dbReference>
<dbReference type="EMBL" id="ABCS01000094">
    <property type="protein sequence ID" value="EDM75364.1"/>
    <property type="molecule type" value="Genomic_DNA"/>
</dbReference>
<keyword evidence="3" id="KW-1185">Reference proteome</keyword>
<dbReference type="Pfam" id="PF13417">
    <property type="entry name" value="GST_N_3"/>
    <property type="match status" value="1"/>
</dbReference>
<protein>
    <submittedName>
        <fullName evidence="2">Glutathione S-transferase</fullName>
    </submittedName>
</protein>
<reference evidence="2 3" key="1">
    <citation type="submission" date="2007-06" db="EMBL/GenBank/DDBJ databases">
        <authorList>
            <person name="Shimkets L."/>
            <person name="Ferriera S."/>
            <person name="Johnson J."/>
            <person name="Kravitz S."/>
            <person name="Beeson K."/>
            <person name="Sutton G."/>
            <person name="Rogers Y.-H."/>
            <person name="Friedman R."/>
            <person name="Frazier M."/>
            <person name="Venter J.C."/>
        </authorList>
    </citation>
    <scope>NUCLEOTIDE SEQUENCE [LARGE SCALE GENOMIC DNA]</scope>
    <source>
        <strain evidence="2 3">SIR-1</strain>
    </source>
</reference>
<dbReference type="InterPro" id="IPR050931">
    <property type="entry name" value="Mito_Protein_Transport_Metaxin"/>
</dbReference>
<dbReference type="InterPro" id="IPR004045">
    <property type="entry name" value="Glutathione_S-Trfase_N"/>
</dbReference>
<dbReference type="STRING" id="391625.PPSIR1_15335"/>